<dbReference type="PIRSF" id="PIRSF000390">
    <property type="entry name" value="PLP_StrS"/>
    <property type="match status" value="1"/>
</dbReference>
<proteinExistence type="inferred from homology"/>
<evidence type="ECO:0000256" key="1">
    <source>
        <dbReference type="ARBA" id="ARBA00022898"/>
    </source>
</evidence>
<dbReference type="STRING" id="688269.Theth_1994"/>
<gene>
    <name evidence="6" type="ORF">Theth_1994</name>
</gene>
<dbReference type="Gene3D" id="3.40.640.10">
    <property type="entry name" value="Type I PLP-dependent aspartate aminotransferase-like (Major domain)"/>
    <property type="match status" value="1"/>
</dbReference>
<keyword evidence="6" id="KW-0032">Aminotransferase</keyword>
<dbReference type="InterPro" id="IPR015424">
    <property type="entry name" value="PyrdxlP-dep_Trfase"/>
</dbReference>
<dbReference type="Proteomes" id="UP000006804">
    <property type="component" value="Chromosome"/>
</dbReference>
<dbReference type="SUPFAM" id="SSF53383">
    <property type="entry name" value="PLP-dependent transferases"/>
    <property type="match status" value="1"/>
</dbReference>
<dbReference type="AlphaFoldDB" id="F7YWP3"/>
<name>F7YWP3_9THEM</name>
<dbReference type="PATRIC" id="fig|688269.3.peg.2056"/>
<dbReference type="Pfam" id="PF01041">
    <property type="entry name" value="DegT_DnrJ_EryC1"/>
    <property type="match status" value="1"/>
</dbReference>
<dbReference type="InterPro" id="IPR015421">
    <property type="entry name" value="PyrdxlP-dep_Trfase_major"/>
</dbReference>
<evidence type="ECO:0000256" key="3">
    <source>
        <dbReference type="PIRSR" id="PIRSR000390-1"/>
    </source>
</evidence>
<accession>F7YWP3</accession>
<feature type="active site" description="Proton acceptor" evidence="3">
    <location>
        <position position="196"/>
    </location>
</feature>
<sequence length="383" mass="43679">MKVPLFDLTRQYQSIRSEILNCIDEVLKSGRVILGPNVERLENEIASYIGVRYAIGVANGSDALYIAVKALNIGEGDLVITTPFTFFATVSCITRNRASFIFADIDEETFNVDLNEVEKILQEHPNKERIKAFIPVHLFGRTIDLERLENIKNKYGLKIIEDCAQSIGSEWTYSSGQRKKSGSVGDLAILSFFPTKNLGAYGDGGMILTNDEKLAEFCKVFRVHGAKVKYFHEIEGINSRLDEIQAAILRVKMKYLDDYHRKRIEIARKYNDHLKDLQKNGFIVLPKVEDGFGCVFHQYVVRVKNGLRDSLKEFLKQNGVETAIYYPLPMHKQKCFEKDGLTYSFPKAEKACQEVLALPMFPELLDEEIEYVSSKILEFFKGV</sequence>
<dbReference type="Gene3D" id="3.90.1150.10">
    <property type="entry name" value="Aspartate Aminotransferase, domain 1"/>
    <property type="match status" value="1"/>
</dbReference>
<dbReference type="InterPro" id="IPR000653">
    <property type="entry name" value="DegT/StrS_aminotransferase"/>
</dbReference>
<dbReference type="GO" id="GO:0008483">
    <property type="term" value="F:transaminase activity"/>
    <property type="evidence" value="ECO:0007669"/>
    <property type="project" value="UniProtKB-KW"/>
</dbReference>
<dbReference type="PANTHER" id="PTHR30244:SF36">
    <property type="entry name" value="3-OXO-GLUCOSE-6-PHOSPHATE:GLUTAMATE AMINOTRANSFERASE"/>
    <property type="match status" value="1"/>
</dbReference>
<dbReference type="eggNOG" id="COG0399">
    <property type="taxonomic scope" value="Bacteria"/>
</dbReference>
<keyword evidence="7" id="KW-1185">Reference proteome</keyword>
<dbReference type="GO" id="GO:0000271">
    <property type="term" value="P:polysaccharide biosynthetic process"/>
    <property type="evidence" value="ECO:0007669"/>
    <property type="project" value="TreeGrafter"/>
</dbReference>
<keyword evidence="6" id="KW-0808">Transferase</keyword>
<dbReference type="PANTHER" id="PTHR30244">
    <property type="entry name" value="TRANSAMINASE"/>
    <property type="match status" value="1"/>
</dbReference>
<protein>
    <submittedName>
        <fullName evidence="6">DegT/DnrJ/EryC1/StrS aminotransferase</fullName>
    </submittedName>
</protein>
<keyword evidence="1 4" id="KW-0663">Pyridoxal phosphate</keyword>
<dbReference type="OrthoDB" id="9810913at2"/>
<evidence type="ECO:0000256" key="4">
    <source>
        <dbReference type="PIRSR" id="PIRSR000390-2"/>
    </source>
</evidence>
<dbReference type="HOGENOM" id="CLU_033332_6_0_0"/>
<organism evidence="6 7">
    <name type="scientific">Pseudothermotoga thermarum DSM 5069</name>
    <dbReference type="NCBI Taxonomy" id="688269"/>
    <lineage>
        <taxon>Bacteria</taxon>
        <taxon>Thermotogati</taxon>
        <taxon>Thermotogota</taxon>
        <taxon>Thermotogae</taxon>
        <taxon>Thermotogales</taxon>
        <taxon>Thermotogaceae</taxon>
        <taxon>Pseudothermotoga</taxon>
    </lineage>
</organism>
<evidence type="ECO:0000256" key="2">
    <source>
        <dbReference type="ARBA" id="ARBA00037999"/>
    </source>
</evidence>
<dbReference type="KEGG" id="tta:Theth_1994"/>
<comment type="similarity">
    <text evidence="2 5">Belongs to the DegT/DnrJ/EryC1 family.</text>
</comment>
<dbReference type="InterPro" id="IPR015422">
    <property type="entry name" value="PyrdxlP-dep_Trfase_small"/>
</dbReference>
<evidence type="ECO:0000313" key="7">
    <source>
        <dbReference type="Proteomes" id="UP000006804"/>
    </source>
</evidence>
<evidence type="ECO:0000313" key="6">
    <source>
        <dbReference type="EMBL" id="AEH52033.1"/>
    </source>
</evidence>
<dbReference type="GO" id="GO:0030170">
    <property type="term" value="F:pyridoxal phosphate binding"/>
    <property type="evidence" value="ECO:0007669"/>
    <property type="project" value="UniProtKB-ARBA"/>
</dbReference>
<feature type="modified residue" description="N6-(pyridoxal phosphate)lysine" evidence="4">
    <location>
        <position position="196"/>
    </location>
</feature>
<reference evidence="6 7" key="1">
    <citation type="submission" date="2010-11" db="EMBL/GenBank/DDBJ databases">
        <title>The complete genome of Thermotoga thermarum DSM 5069.</title>
        <authorList>
            <consortium name="US DOE Joint Genome Institute (JGI-PGF)"/>
            <person name="Lucas S."/>
            <person name="Copeland A."/>
            <person name="Lapidus A."/>
            <person name="Bruce D."/>
            <person name="Goodwin L."/>
            <person name="Pitluck S."/>
            <person name="Kyrpides N."/>
            <person name="Mavromatis K."/>
            <person name="Ivanova N."/>
            <person name="Zeytun A."/>
            <person name="Brettin T."/>
            <person name="Detter J.C."/>
            <person name="Tapia R."/>
            <person name="Han C."/>
            <person name="Land M."/>
            <person name="Hauser L."/>
            <person name="Markowitz V."/>
            <person name="Cheng J.-F."/>
            <person name="Hugenholtz P."/>
            <person name="Woyke T."/>
            <person name="Wu D."/>
            <person name="Spring S."/>
            <person name="Schroeder M."/>
            <person name="Brambilla E."/>
            <person name="Klenk H.-P."/>
            <person name="Eisen J.A."/>
        </authorList>
    </citation>
    <scope>NUCLEOTIDE SEQUENCE [LARGE SCALE GENOMIC DNA]</scope>
    <source>
        <strain evidence="6 7">DSM 5069</strain>
    </source>
</reference>
<dbReference type="FunFam" id="3.40.640.10:FF:000089">
    <property type="entry name" value="Aminotransferase, DegT/DnrJ/EryC1/StrS family"/>
    <property type="match status" value="1"/>
</dbReference>
<dbReference type="RefSeq" id="WP_013933240.1">
    <property type="nucleotide sequence ID" value="NC_015707.1"/>
</dbReference>
<dbReference type="CDD" id="cd00616">
    <property type="entry name" value="AHBA_syn"/>
    <property type="match status" value="1"/>
</dbReference>
<evidence type="ECO:0000256" key="5">
    <source>
        <dbReference type="RuleBase" id="RU004508"/>
    </source>
</evidence>
<dbReference type="EMBL" id="CP002351">
    <property type="protein sequence ID" value="AEH52033.1"/>
    <property type="molecule type" value="Genomic_DNA"/>
</dbReference>